<organism evidence="1 2">
    <name type="scientific">Zoogloea dura</name>
    <dbReference type="NCBI Taxonomy" id="2728840"/>
    <lineage>
        <taxon>Bacteria</taxon>
        <taxon>Pseudomonadati</taxon>
        <taxon>Pseudomonadota</taxon>
        <taxon>Betaproteobacteria</taxon>
        <taxon>Rhodocyclales</taxon>
        <taxon>Zoogloeaceae</taxon>
        <taxon>Zoogloea</taxon>
    </lineage>
</organism>
<sequence>MPALDISVDGVKVVTVSTDGLDVLGVDIGGTQVDEELASLDVSGGAYPDGGAPTSLTWVACTPLHAGQQIDVTFRESGRSSQPGKTIEELFPDEPLTEQTDFTPTAEMFKELRAKPKRREKFIFRLISSSGASFLGETNPAEHGFGFSVLWNSFHPGQARVSLHAYTLDSLETRSPLNNLFEEKIAYGGSVELHVA</sequence>
<dbReference type="RefSeq" id="WP_169148448.1">
    <property type="nucleotide sequence ID" value="NZ_JABBGA010000041.1"/>
</dbReference>
<accession>A0A848G9U0</accession>
<dbReference type="AlphaFoldDB" id="A0A848G9U0"/>
<dbReference type="Proteomes" id="UP000580043">
    <property type="component" value="Unassembled WGS sequence"/>
</dbReference>
<comment type="caution">
    <text evidence="1">The sequence shown here is derived from an EMBL/GenBank/DDBJ whole genome shotgun (WGS) entry which is preliminary data.</text>
</comment>
<dbReference type="EMBL" id="JABBGA010000041">
    <property type="protein sequence ID" value="NML28947.1"/>
    <property type="molecule type" value="Genomic_DNA"/>
</dbReference>
<keyword evidence="2" id="KW-1185">Reference proteome</keyword>
<evidence type="ECO:0000313" key="1">
    <source>
        <dbReference type="EMBL" id="NML28947.1"/>
    </source>
</evidence>
<name>A0A848G9U0_9RHOO</name>
<reference evidence="1 2" key="1">
    <citation type="submission" date="2020-04" db="EMBL/GenBank/DDBJ databases">
        <title>Zoogloea sp. G-4-1-14 isolated from soil.</title>
        <authorList>
            <person name="Dahal R.H."/>
        </authorList>
    </citation>
    <scope>NUCLEOTIDE SEQUENCE [LARGE SCALE GENOMIC DNA]</scope>
    <source>
        <strain evidence="1 2">G-4-1-14</strain>
    </source>
</reference>
<gene>
    <name evidence="1" type="ORF">HHL15_24660</name>
</gene>
<evidence type="ECO:0000313" key="2">
    <source>
        <dbReference type="Proteomes" id="UP000580043"/>
    </source>
</evidence>
<proteinExistence type="predicted"/>
<protein>
    <submittedName>
        <fullName evidence="1">Uncharacterized protein</fullName>
    </submittedName>
</protein>